<sequence length="282" mass="29384">MTTATHPFSGAAPASGGMTAPIGPVKATFGGALRSEWTKIRSVRSTFWTLVVALVATIGVSVLVSIGTVGSKSGVQDLKTTGDPTSQTMSGFILGMLVMVVFGAMSITAEYSTGMIRTSFTAQPRRLVMLAAKATVLTVVALVVGLVSSLTSFLIGAQIFAGHDVHVALGDPNVLRAVVGGGLFMAVTALLSFGLGTALRHTAGSITAGVGLMFLLPVLQSFLPSAWRDAMTRWLPINAGGNILTTKDTEHMFSAWTGFGIFTLYAVVALAIGFWLTQRRDA</sequence>
<feature type="transmembrane region" description="Helical" evidence="1">
    <location>
        <begin position="47"/>
        <end position="69"/>
    </location>
</feature>
<feature type="transmembrane region" description="Helical" evidence="1">
    <location>
        <begin position="175"/>
        <end position="199"/>
    </location>
</feature>
<feature type="transmembrane region" description="Helical" evidence="1">
    <location>
        <begin position="130"/>
        <end position="155"/>
    </location>
</feature>
<evidence type="ECO:0000256" key="1">
    <source>
        <dbReference type="SAM" id="Phobius"/>
    </source>
</evidence>
<protein>
    <submittedName>
        <fullName evidence="2">ABC transporter permease subunit</fullName>
    </submittedName>
</protein>
<keyword evidence="1" id="KW-0472">Membrane</keyword>
<dbReference type="EMBL" id="BAAAQN010000044">
    <property type="protein sequence ID" value="GAA2048047.1"/>
    <property type="molecule type" value="Genomic_DNA"/>
</dbReference>
<dbReference type="PANTHER" id="PTHR37305">
    <property type="entry name" value="INTEGRAL MEMBRANE PROTEIN-RELATED"/>
    <property type="match status" value="1"/>
</dbReference>
<keyword evidence="3" id="KW-1185">Reference proteome</keyword>
<accession>A0ABP5GJE7</accession>
<dbReference type="RefSeq" id="WP_344669208.1">
    <property type="nucleotide sequence ID" value="NZ_BAAAQN010000044.1"/>
</dbReference>
<reference evidence="3" key="1">
    <citation type="journal article" date="2019" name="Int. J. Syst. Evol. Microbiol.">
        <title>The Global Catalogue of Microorganisms (GCM) 10K type strain sequencing project: providing services to taxonomists for standard genome sequencing and annotation.</title>
        <authorList>
            <consortium name="The Broad Institute Genomics Platform"/>
            <consortium name="The Broad Institute Genome Sequencing Center for Infectious Disease"/>
            <person name="Wu L."/>
            <person name="Ma J."/>
        </authorList>
    </citation>
    <scope>NUCLEOTIDE SEQUENCE [LARGE SCALE GENOMIC DNA]</scope>
    <source>
        <strain evidence="3">JCM 16014</strain>
    </source>
</reference>
<proteinExistence type="predicted"/>
<feature type="transmembrane region" description="Helical" evidence="1">
    <location>
        <begin position="253"/>
        <end position="276"/>
    </location>
</feature>
<gene>
    <name evidence="2" type="ORF">GCM10009839_61840</name>
</gene>
<comment type="caution">
    <text evidence="2">The sequence shown here is derived from an EMBL/GenBank/DDBJ whole genome shotgun (WGS) entry which is preliminary data.</text>
</comment>
<name>A0ABP5GJE7_9ACTN</name>
<keyword evidence="1" id="KW-0812">Transmembrane</keyword>
<evidence type="ECO:0000313" key="2">
    <source>
        <dbReference type="EMBL" id="GAA2048047.1"/>
    </source>
</evidence>
<dbReference type="Pfam" id="PF12730">
    <property type="entry name" value="ABC2_membrane_4"/>
    <property type="match status" value="1"/>
</dbReference>
<dbReference type="PANTHER" id="PTHR37305:SF1">
    <property type="entry name" value="MEMBRANE PROTEIN"/>
    <property type="match status" value="1"/>
</dbReference>
<dbReference type="Proteomes" id="UP001500751">
    <property type="component" value="Unassembled WGS sequence"/>
</dbReference>
<organism evidence="2 3">
    <name type="scientific">Catenulispora yoronensis</name>
    <dbReference type="NCBI Taxonomy" id="450799"/>
    <lineage>
        <taxon>Bacteria</taxon>
        <taxon>Bacillati</taxon>
        <taxon>Actinomycetota</taxon>
        <taxon>Actinomycetes</taxon>
        <taxon>Catenulisporales</taxon>
        <taxon>Catenulisporaceae</taxon>
        <taxon>Catenulispora</taxon>
    </lineage>
</organism>
<keyword evidence="1" id="KW-1133">Transmembrane helix</keyword>
<feature type="transmembrane region" description="Helical" evidence="1">
    <location>
        <begin position="89"/>
        <end position="109"/>
    </location>
</feature>
<feature type="transmembrane region" description="Helical" evidence="1">
    <location>
        <begin position="206"/>
        <end position="227"/>
    </location>
</feature>
<evidence type="ECO:0000313" key="3">
    <source>
        <dbReference type="Proteomes" id="UP001500751"/>
    </source>
</evidence>